<dbReference type="AlphaFoldDB" id="A0A147KJP3"/>
<name>A0A147KJP3_THECS</name>
<dbReference type="STRING" id="665004.AC529_06655"/>
<evidence type="ECO:0000256" key="1">
    <source>
        <dbReference type="PROSITE-ProRule" id="PRU00325"/>
    </source>
</evidence>
<organism evidence="4 5">
    <name type="scientific">Thermobifida cellulosilytica TB100</name>
    <dbReference type="NCBI Taxonomy" id="665004"/>
    <lineage>
        <taxon>Bacteria</taxon>
        <taxon>Bacillati</taxon>
        <taxon>Actinomycetota</taxon>
        <taxon>Actinomycetes</taxon>
        <taxon>Streptosporangiales</taxon>
        <taxon>Nocardiopsidaceae</taxon>
        <taxon>Thermobifida</taxon>
    </lineage>
</organism>
<feature type="compositionally biased region" description="Basic and acidic residues" evidence="2">
    <location>
        <begin position="202"/>
        <end position="214"/>
    </location>
</feature>
<feature type="compositionally biased region" description="Pro residues" evidence="2">
    <location>
        <begin position="219"/>
        <end position="231"/>
    </location>
</feature>
<gene>
    <name evidence="4" type="ORF">AC529_06655</name>
</gene>
<keyword evidence="1" id="KW-0479">Metal-binding</keyword>
<sequence>MRAQDAEARGFPPFPATRSRRGGATARTWWGRAWNSAVEQAALDADQLRAGRTYARSGRVGSIAVSPGRISASVDDTDGLLRVTVSVRTLTDAEWNRFAAEAAARTGHVAALLDHDIPRDLHQAAEDGGVRLLPRDDEFDFTCDCPGWEHPCRHAAALCHQFAWLLDSDPLLLLLLRGRTGHALADELRRVRLPSEAAEPSDAAHTHEGEDAARAWRRPAPPLPEPFPPPGGTGTPPALPDTEELDAAAVRQLAADAAHRAAALLRGARPADLDAWQDTVRLAASCPEERLRRRLARASGRVEGFDRAVRAWQYGGADGLETLEQPWTPPAAVTARARAALRAAWEELGEARVWRNRWTLPERGVQLRYGRDGRWHPYLLVEGEWWPAAPGSADPGAALSALLAGEL</sequence>
<dbReference type="PANTHER" id="PTHR38133">
    <property type="entry name" value="SLR1429 PROTEIN"/>
    <property type="match status" value="1"/>
</dbReference>
<protein>
    <recommendedName>
        <fullName evidence="3">SWIM-type domain-containing protein</fullName>
    </recommendedName>
</protein>
<feature type="region of interest" description="Disordered" evidence="2">
    <location>
        <begin position="195"/>
        <end position="241"/>
    </location>
</feature>
<dbReference type="GO" id="GO:0008270">
    <property type="term" value="F:zinc ion binding"/>
    <property type="evidence" value="ECO:0007669"/>
    <property type="project" value="UniProtKB-KW"/>
</dbReference>
<evidence type="ECO:0000313" key="5">
    <source>
        <dbReference type="Proteomes" id="UP000074382"/>
    </source>
</evidence>
<accession>A0A147KJP3</accession>
<proteinExistence type="predicted"/>
<dbReference type="PANTHER" id="PTHR38133:SF1">
    <property type="entry name" value="SLR1429 PROTEIN"/>
    <property type="match status" value="1"/>
</dbReference>
<dbReference type="RefSeq" id="WP_083948256.1">
    <property type="nucleotide sequence ID" value="NZ_KQ950183.1"/>
</dbReference>
<feature type="domain" description="SWIM-type" evidence="3">
    <location>
        <begin position="128"/>
        <end position="163"/>
    </location>
</feature>
<dbReference type="PATRIC" id="fig|665004.4.peg.3190"/>
<keyword evidence="1" id="KW-0862">Zinc</keyword>
<evidence type="ECO:0000313" key="4">
    <source>
        <dbReference type="EMBL" id="KUP97507.1"/>
    </source>
</evidence>
<comment type="caution">
    <text evidence="4">The sequence shown here is derived from an EMBL/GenBank/DDBJ whole genome shotgun (WGS) entry which is preliminary data.</text>
</comment>
<dbReference type="OrthoDB" id="188274at2"/>
<reference evidence="5" key="1">
    <citation type="journal article" date="2017" name="Acta Aliment.">
        <title>Plant polysaccharide degrading enzyme system of Thermpbifida cellulosilytica TB100 revealed by de novo genome project data.</title>
        <authorList>
            <person name="Toth A."/>
            <person name="Baka E."/>
            <person name="Luzics S."/>
            <person name="Bata-Vidacs I."/>
            <person name="Nagy I."/>
            <person name="Balint B."/>
            <person name="Herceg R."/>
            <person name="Olasz F."/>
            <person name="Wilk T."/>
            <person name="Nagy T."/>
            <person name="Kriszt B."/>
            <person name="Nagy I."/>
            <person name="Kukolya J."/>
        </authorList>
    </citation>
    <scope>NUCLEOTIDE SEQUENCE [LARGE SCALE GENOMIC DNA]</scope>
    <source>
        <strain evidence="5">TB100</strain>
    </source>
</reference>
<feature type="region of interest" description="Disordered" evidence="2">
    <location>
        <begin position="1"/>
        <end position="22"/>
    </location>
</feature>
<dbReference type="PROSITE" id="PS50966">
    <property type="entry name" value="ZF_SWIM"/>
    <property type="match status" value="1"/>
</dbReference>
<keyword evidence="1" id="KW-0863">Zinc-finger</keyword>
<dbReference type="EMBL" id="LGEM01000024">
    <property type="protein sequence ID" value="KUP97507.1"/>
    <property type="molecule type" value="Genomic_DNA"/>
</dbReference>
<evidence type="ECO:0000259" key="3">
    <source>
        <dbReference type="PROSITE" id="PS50966"/>
    </source>
</evidence>
<evidence type="ECO:0000256" key="2">
    <source>
        <dbReference type="SAM" id="MobiDB-lite"/>
    </source>
</evidence>
<dbReference type="Proteomes" id="UP000074382">
    <property type="component" value="Unassembled WGS sequence"/>
</dbReference>
<keyword evidence="5" id="KW-1185">Reference proteome</keyword>
<dbReference type="InterPro" id="IPR007527">
    <property type="entry name" value="Znf_SWIM"/>
</dbReference>